<evidence type="ECO:0000256" key="5">
    <source>
        <dbReference type="ARBA" id="ARBA00023136"/>
    </source>
</evidence>
<evidence type="ECO:0000256" key="2">
    <source>
        <dbReference type="ARBA" id="ARBA00022475"/>
    </source>
</evidence>
<feature type="transmembrane region" description="Helical" evidence="7">
    <location>
        <begin position="6"/>
        <end position="24"/>
    </location>
</feature>
<organism evidence="9 10">
    <name type="scientific">Halocalculus aciditolerans</name>
    <dbReference type="NCBI Taxonomy" id="1383812"/>
    <lineage>
        <taxon>Archaea</taxon>
        <taxon>Methanobacteriati</taxon>
        <taxon>Methanobacteriota</taxon>
        <taxon>Stenosarchaea group</taxon>
        <taxon>Halobacteria</taxon>
        <taxon>Halobacteriales</taxon>
        <taxon>Halobacteriaceae</taxon>
        <taxon>Halocalculus</taxon>
    </lineage>
</organism>
<dbReference type="InterPro" id="IPR056569">
    <property type="entry name" value="ArlJ-like"/>
</dbReference>
<dbReference type="Gene3D" id="1.20.81.30">
    <property type="entry name" value="Type II secretion system (T2SS), domain F"/>
    <property type="match status" value="1"/>
</dbReference>
<dbReference type="AlphaFoldDB" id="A0A830FBP2"/>
<accession>A0A830FBP2</accession>
<feature type="transmembrane region" description="Helical" evidence="7">
    <location>
        <begin position="74"/>
        <end position="107"/>
    </location>
</feature>
<feature type="transmembrane region" description="Helical" evidence="7">
    <location>
        <begin position="411"/>
        <end position="432"/>
    </location>
</feature>
<feature type="domain" description="Type II secretion system protein GspF" evidence="8">
    <location>
        <begin position="178"/>
        <end position="304"/>
    </location>
</feature>
<dbReference type="InterPro" id="IPR042094">
    <property type="entry name" value="T2SS_GspF_sf"/>
</dbReference>
<keyword evidence="10" id="KW-1185">Reference proteome</keyword>
<dbReference type="InterPro" id="IPR018076">
    <property type="entry name" value="T2SS_GspF_dom"/>
</dbReference>
<keyword evidence="3 7" id="KW-0812">Transmembrane</keyword>
<feature type="transmembrane region" description="Helical" evidence="7">
    <location>
        <begin position="452"/>
        <end position="469"/>
    </location>
</feature>
<dbReference type="RefSeq" id="WP_188977853.1">
    <property type="nucleotide sequence ID" value="NZ_BMPG01000002.1"/>
</dbReference>
<feature type="transmembrane region" description="Helical" evidence="7">
    <location>
        <begin position="588"/>
        <end position="614"/>
    </location>
</feature>
<evidence type="ECO:0000313" key="9">
    <source>
        <dbReference type="EMBL" id="GGL59097.1"/>
    </source>
</evidence>
<comment type="subcellular location">
    <subcellularLocation>
        <location evidence="1">Cell membrane</location>
        <topology evidence="1">Multi-pass membrane protein</topology>
    </subcellularLocation>
</comment>
<keyword evidence="4 7" id="KW-1133">Transmembrane helix</keyword>
<reference evidence="9" key="2">
    <citation type="submission" date="2020-09" db="EMBL/GenBank/DDBJ databases">
        <authorList>
            <person name="Sun Q."/>
            <person name="Ohkuma M."/>
        </authorList>
    </citation>
    <scope>NUCLEOTIDE SEQUENCE</scope>
    <source>
        <strain evidence="9">JCM 19596</strain>
    </source>
</reference>
<keyword evidence="2" id="KW-1003">Cell membrane</keyword>
<protein>
    <submittedName>
        <fullName evidence="9">Type II secretion protein F</fullName>
    </submittedName>
</protein>
<dbReference type="Pfam" id="PF00482">
    <property type="entry name" value="T2SSF"/>
    <property type="match status" value="2"/>
</dbReference>
<feature type="transmembrane region" description="Helical" evidence="7">
    <location>
        <begin position="289"/>
        <end position="311"/>
    </location>
</feature>
<keyword evidence="5 7" id="KW-0472">Membrane</keyword>
<proteinExistence type="predicted"/>
<feature type="domain" description="Type II secretion system protein GspF" evidence="8">
    <location>
        <begin position="484"/>
        <end position="610"/>
    </location>
</feature>
<sequence>MIAEFLPLAGVFALVLLVSTTPYVPRLNRLFTRIALTTFGAYTRRREPVNRHQVQTLRAAHRSETYRVFASKTFLYATFAALAGSVLSVYAVAAVVVLVVAGNAALADALPGELSALLGSISPGFSVLQLAGIFLLASATVGVAAAFAVYRFRWSMVEHDAETRGRHIDASLQRNIAFMYALSRSGMAFTDIIRVLARNKDVYGATADELEIVVKDVDMFGTDILASLRRLADRTPNDDLQEFAENLVSVLQSGQNLPSFLRDEYEYFKEQAESKQTQFLELLSTLAEAYVTVFVAGPLFLITVLVVIGLVMGGMLIYLRLLAYLVLPVTTLGFLVYLDSVTESTVATSPEERTQHQTLPDARHAETANTDADASPVTDGGDRRRKNHARLAAACRLRPITYRLRHPVENLVDNPLAVLYIVIPVAVLAVAVDLYRAATAGSLTLARADDPLVIATLFVTGTFAAAHEVRSRRISAIEAVVPDFLDRLASTNEAGMSIVESIGRVVNTELGALSRELERVWADIQWGAHAETALQRFESRMGTATVTRVTTLVTNAMGASGDLGPVLRIAADEAKASQRLKRERRTELLTYLIVIYLSFFVFIAIIVALVVVFIPSIPTDLGQLGSGAAGTSIPGGTPSFVGGSSGGGEKPEYRLLLFHTAIVQAVCSGFVAGHMGQSTTRAGAKHATLLLLVAYATLLVFGG</sequence>
<evidence type="ECO:0000256" key="7">
    <source>
        <dbReference type="SAM" id="Phobius"/>
    </source>
</evidence>
<dbReference type="PANTHER" id="PTHR35402:SF1">
    <property type="entry name" value="TYPE II SECRETION SYSTEM PROTEIN GSPF DOMAIN-CONTAINING PROTEIN"/>
    <property type="match status" value="1"/>
</dbReference>
<name>A0A830FBP2_9EURY</name>
<evidence type="ECO:0000256" key="1">
    <source>
        <dbReference type="ARBA" id="ARBA00004651"/>
    </source>
</evidence>
<reference evidence="9" key="1">
    <citation type="journal article" date="2014" name="Int. J. Syst. Evol. Microbiol.">
        <title>Complete genome sequence of Corynebacterium casei LMG S-19264T (=DSM 44701T), isolated from a smear-ripened cheese.</title>
        <authorList>
            <consortium name="US DOE Joint Genome Institute (JGI-PGF)"/>
            <person name="Walter F."/>
            <person name="Albersmeier A."/>
            <person name="Kalinowski J."/>
            <person name="Ruckert C."/>
        </authorList>
    </citation>
    <scope>NUCLEOTIDE SEQUENCE</scope>
    <source>
        <strain evidence="9">JCM 19596</strain>
    </source>
</reference>
<dbReference type="OrthoDB" id="12374at2157"/>
<evidence type="ECO:0000256" key="4">
    <source>
        <dbReference type="ARBA" id="ARBA00022989"/>
    </source>
</evidence>
<evidence type="ECO:0000256" key="6">
    <source>
        <dbReference type="SAM" id="MobiDB-lite"/>
    </source>
</evidence>
<evidence type="ECO:0000313" key="10">
    <source>
        <dbReference type="Proteomes" id="UP000607197"/>
    </source>
</evidence>
<feature type="transmembrane region" description="Helical" evidence="7">
    <location>
        <begin position="127"/>
        <end position="150"/>
    </location>
</feature>
<dbReference type="Proteomes" id="UP000607197">
    <property type="component" value="Unassembled WGS sequence"/>
</dbReference>
<dbReference type="GO" id="GO:0005886">
    <property type="term" value="C:plasma membrane"/>
    <property type="evidence" value="ECO:0007669"/>
    <property type="project" value="UniProtKB-SubCell"/>
</dbReference>
<gene>
    <name evidence="9" type="ORF">GCM10009039_16710</name>
</gene>
<feature type="region of interest" description="Disordered" evidence="6">
    <location>
        <begin position="347"/>
        <end position="385"/>
    </location>
</feature>
<feature type="transmembrane region" description="Helical" evidence="7">
    <location>
        <begin position="317"/>
        <end position="338"/>
    </location>
</feature>
<dbReference type="PANTHER" id="PTHR35402">
    <property type="entry name" value="INTEGRAL MEMBRANE PROTEIN-RELATED"/>
    <property type="match status" value="1"/>
</dbReference>
<dbReference type="EMBL" id="BMPG01000002">
    <property type="protein sequence ID" value="GGL59097.1"/>
    <property type="molecule type" value="Genomic_DNA"/>
</dbReference>
<evidence type="ECO:0000259" key="8">
    <source>
        <dbReference type="Pfam" id="PF00482"/>
    </source>
</evidence>
<feature type="transmembrane region" description="Helical" evidence="7">
    <location>
        <begin position="653"/>
        <end position="672"/>
    </location>
</feature>
<feature type="compositionally biased region" description="Basic and acidic residues" evidence="6">
    <location>
        <begin position="350"/>
        <end position="366"/>
    </location>
</feature>
<comment type="caution">
    <text evidence="9">The sequence shown here is derived from an EMBL/GenBank/DDBJ whole genome shotgun (WGS) entry which is preliminary data.</text>
</comment>
<feature type="transmembrane region" description="Helical" evidence="7">
    <location>
        <begin position="684"/>
        <end position="702"/>
    </location>
</feature>
<evidence type="ECO:0000256" key="3">
    <source>
        <dbReference type="ARBA" id="ARBA00022692"/>
    </source>
</evidence>